<dbReference type="EMBL" id="JAAGMR010000282">
    <property type="protein sequence ID" value="NEB94862.1"/>
    <property type="molecule type" value="Genomic_DNA"/>
</dbReference>
<dbReference type="InterPro" id="IPR029016">
    <property type="entry name" value="GAF-like_dom_sf"/>
</dbReference>
<keyword evidence="7" id="KW-0378">Hydrolase</keyword>
<dbReference type="Proteomes" id="UP000470520">
    <property type="component" value="Unassembled WGS sequence"/>
</dbReference>
<dbReference type="InterPro" id="IPR001932">
    <property type="entry name" value="PPM-type_phosphatase-like_dom"/>
</dbReference>
<reference evidence="19 20" key="1">
    <citation type="submission" date="2020-01" db="EMBL/GenBank/DDBJ databases">
        <title>Insect and environment-associated Actinomycetes.</title>
        <authorList>
            <person name="Currrie C."/>
            <person name="Chevrette M."/>
            <person name="Carlson C."/>
            <person name="Stubbendieck R."/>
            <person name="Wendt-Pienkowski E."/>
        </authorList>
    </citation>
    <scope>NUCLEOTIDE SEQUENCE [LARGE SCALE GENOMIC DNA]</scope>
    <source>
        <strain evidence="19 20">SID7754</strain>
    </source>
</reference>
<evidence type="ECO:0000256" key="4">
    <source>
        <dbReference type="ARBA" id="ARBA00022723"/>
    </source>
</evidence>
<protein>
    <recommendedName>
        <fullName evidence="1">protein-serine/threonine phosphatase</fullName>
        <ecNumber evidence="1">3.1.3.16</ecNumber>
    </recommendedName>
    <alternativeName>
        <fullName evidence="15">Protein-serine/threonine phosphatase</fullName>
    </alternativeName>
    <alternativeName>
        <fullName evidence="14">Serine/threonine-protein kinase</fullName>
    </alternativeName>
</protein>
<keyword evidence="6" id="KW-0418">Kinase</keyword>
<dbReference type="CDD" id="cd16936">
    <property type="entry name" value="HATPase_RsbW-like"/>
    <property type="match status" value="1"/>
</dbReference>
<dbReference type="AlphaFoldDB" id="A0A7K3QY97"/>
<dbReference type="Gene3D" id="3.30.450.40">
    <property type="match status" value="1"/>
</dbReference>
<feature type="domain" description="PAS" evidence="17">
    <location>
        <begin position="184"/>
        <end position="231"/>
    </location>
</feature>
<evidence type="ECO:0000256" key="1">
    <source>
        <dbReference type="ARBA" id="ARBA00013081"/>
    </source>
</evidence>
<evidence type="ECO:0000259" key="17">
    <source>
        <dbReference type="PROSITE" id="PS50112"/>
    </source>
</evidence>
<dbReference type="Gene3D" id="3.30.450.20">
    <property type="entry name" value="PAS domain"/>
    <property type="match status" value="2"/>
</dbReference>
<dbReference type="Pfam" id="PF13185">
    <property type="entry name" value="GAF_2"/>
    <property type="match status" value="1"/>
</dbReference>
<accession>A0A7K3QY97</accession>
<dbReference type="RefSeq" id="WP_164192797.1">
    <property type="nucleotide sequence ID" value="NZ_JAAGMR010000282.1"/>
</dbReference>
<dbReference type="CDD" id="cd00130">
    <property type="entry name" value="PAS"/>
    <property type="match status" value="2"/>
</dbReference>
<evidence type="ECO:0000313" key="19">
    <source>
        <dbReference type="EMBL" id="NEB94862.1"/>
    </source>
</evidence>
<comment type="catalytic activity">
    <reaction evidence="12">
        <text>O-phospho-L-seryl-[protein] + H2O = L-seryl-[protein] + phosphate</text>
        <dbReference type="Rhea" id="RHEA:20629"/>
        <dbReference type="Rhea" id="RHEA-COMP:9863"/>
        <dbReference type="Rhea" id="RHEA-COMP:11604"/>
        <dbReference type="ChEBI" id="CHEBI:15377"/>
        <dbReference type="ChEBI" id="CHEBI:29999"/>
        <dbReference type="ChEBI" id="CHEBI:43474"/>
        <dbReference type="ChEBI" id="CHEBI:83421"/>
        <dbReference type="EC" id="3.1.3.16"/>
    </reaction>
</comment>
<keyword evidence="3" id="KW-0808">Transferase</keyword>
<evidence type="ECO:0000313" key="20">
    <source>
        <dbReference type="Proteomes" id="UP000470520"/>
    </source>
</evidence>
<keyword evidence="2" id="KW-0597">Phosphoprotein</keyword>
<dbReference type="SMART" id="SM00091">
    <property type="entry name" value="PAS"/>
    <property type="match status" value="2"/>
</dbReference>
<dbReference type="PANTHER" id="PTHR43156:SF2">
    <property type="entry name" value="STAGE II SPORULATION PROTEIN E"/>
    <property type="match status" value="1"/>
</dbReference>
<dbReference type="GO" id="GO:0016301">
    <property type="term" value="F:kinase activity"/>
    <property type="evidence" value="ECO:0007669"/>
    <property type="project" value="UniProtKB-KW"/>
</dbReference>
<dbReference type="InterPro" id="IPR036890">
    <property type="entry name" value="HATPase_C_sf"/>
</dbReference>
<evidence type="ECO:0000256" key="12">
    <source>
        <dbReference type="ARBA" id="ARBA00047761"/>
    </source>
</evidence>
<evidence type="ECO:0000256" key="7">
    <source>
        <dbReference type="ARBA" id="ARBA00022801"/>
    </source>
</evidence>
<evidence type="ECO:0000256" key="8">
    <source>
        <dbReference type="ARBA" id="ARBA00022840"/>
    </source>
</evidence>
<dbReference type="InterPro" id="IPR036457">
    <property type="entry name" value="PPM-type-like_dom_sf"/>
</dbReference>
<dbReference type="FunFam" id="3.30.565.10:FF:000028">
    <property type="entry name" value="PAS sensor protein"/>
    <property type="match status" value="1"/>
</dbReference>
<dbReference type="PROSITE" id="PS50113">
    <property type="entry name" value="PAC"/>
    <property type="match status" value="1"/>
</dbReference>
<evidence type="ECO:0000256" key="9">
    <source>
        <dbReference type="ARBA" id="ARBA00022842"/>
    </source>
</evidence>
<evidence type="ECO:0000256" key="16">
    <source>
        <dbReference type="SAM" id="MobiDB-lite"/>
    </source>
</evidence>
<dbReference type="Pfam" id="PF13581">
    <property type="entry name" value="HATPase_c_2"/>
    <property type="match status" value="1"/>
</dbReference>
<dbReference type="GO" id="GO:0046872">
    <property type="term" value="F:metal ion binding"/>
    <property type="evidence" value="ECO:0007669"/>
    <property type="project" value="UniProtKB-KW"/>
</dbReference>
<dbReference type="FunFam" id="3.60.40.10:FF:000005">
    <property type="entry name" value="Serine/threonine protein phosphatase"/>
    <property type="match status" value="1"/>
</dbReference>
<dbReference type="GO" id="GO:0005524">
    <property type="term" value="F:ATP binding"/>
    <property type="evidence" value="ECO:0007669"/>
    <property type="project" value="UniProtKB-KW"/>
</dbReference>
<dbReference type="NCBIfam" id="TIGR00229">
    <property type="entry name" value="sensory_box"/>
    <property type="match status" value="1"/>
</dbReference>
<dbReference type="Pfam" id="PF08448">
    <property type="entry name" value="PAS_4"/>
    <property type="match status" value="1"/>
</dbReference>
<evidence type="ECO:0000256" key="6">
    <source>
        <dbReference type="ARBA" id="ARBA00022777"/>
    </source>
</evidence>
<dbReference type="SUPFAM" id="SSF55781">
    <property type="entry name" value="GAF domain-like"/>
    <property type="match status" value="1"/>
</dbReference>
<dbReference type="InterPro" id="IPR052016">
    <property type="entry name" value="Bact_Sigma-Reg"/>
</dbReference>
<evidence type="ECO:0000259" key="18">
    <source>
        <dbReference type="PROSITE" id="PS50113"/>
    </source>
</evidence>
<keyword evidence="8" id="KW-0067">ATP-binding</keyword>
<keyword evidence="11" id="KW-0464">Manganese</keyword>
<evidence type="ECO:0000256" key="11">
    <source>
        <dbReference type="ARBA" id="ARBA00023211"/>
    </source>
</evidence>
<evidence type="ECO:0000256" key="15">
    <source>
        <dbReference type="ARBA" id="ARBA00081350"/>
    </source>
</evidence>
<dbReference type="PROSITE" id="PS50112">
    <property type="entry name" value="PAS"/>
    <property type="match status" value="2"/>
</dbReference>
<evidence type="ECO:0000256" key="2">
    <source>
        <dbReference type="ARBA" id="ARBA00022553"/>
    </source>
</evidence>
<evidence type="ECO:0000256" key="5">
    <source>
        <dbReference type="ARBA" id="ARBA00022741"/>
    </source>
</evidence>
<dbReference type="InterPro" id="IPR035965">
    <property type="entry name" value="PAS-like_dom_sf"/>
</dbReference>
<gene>
    <name evidence="19" type="ORF">G3I21_24800</name>
</gene>
<dbReference type="Pfam" id="PF07228">
    <property type="entry name" value="SpoIIE"/>
    <property type="match status" value="1"/>
</dbReference>
<proteinExistence type="predicted"/>
<dbReference type="InterPro" id="IPR013655">
    <property type="entry name" value="PAS_fold_3"/>
</dbReference>
<sequence length="949" mass="102493">MNQRLALLDSIERGIPETEVFRLALLHGVAELGGLGGAVHLRGPMSALRLVATTGLPPAVAQSWEIIDQEGAQPQALAVRLGGRVWAPYTGAMADPLAGAGLAAVPIPGVDRVNGVLTILSPGQEPTLQQWDFLSALTAWSQSWAASAPPPAGRPREDPLTHAHRDLRALQVGTWDWNIRTGELFWDDAAMMIYGADPDTFVPRVESWMKIVHPDDLPSILAAVDKAIRDVTMFEAEYRVLRPDGSQVWTQARARLVRDAEGDPGRLIGRAWESNESPAARNTLSRVLRHMSDSFLALDHEGKIVFSNLPAERILGYGGEDLVGRVLWDLPPVRHLPEMRERCRTAVVEGRPTELDVEGASGGSFHLRIVPVPDGITVYGTDVTARRKTEAARAAARRDAAERAKRTADLTAALATATTSEDVVDAVAERVLGAFVGSSLLVYTVEDGRAHVLGARGVEKSLLDLVDGRVLEPRDPVSEVIATGEPVFVHSRPQHQARYPQLAEITKASGMNAAIYLPLTASGHTFGVCLIAFDDPHTTLSSEDSTLATAYSALVAHALERARLHDAEHRRSHELQSSLLPKALPQTAECKTAARYLSAGRDMEVGGDWYDVIPLSGCRVAFVIGDVVGHGLAEAATMGRLRTAVRTLAGFELPPDEIMSHLNDTIGELGPDSYATCLYALYDSTDGRCSIVSAGHPPPAIVHPDGSVRFLDHTPDPPLGAAEPPLSTAEFLVPEESLLVLYTDGLVESSQRPLDEGMAELERLLSTARRTDLDQLCDRIVADLLPPEQPTADDSALLIAEVHALPADRIASWTLPDEPQAAGQARRHVRRQLGEWGLDELSSTTELLVSELVGNVVRYATGPIGLRMLHGEDLICEVSDGSLTMPRIRQASETDEGGRGLQLVAALSEKWGTRYTKSGKWIWTAQPLSGTETPEAPPDPLDPDMIAPL</sequence>
<keyword evidence="4" id="KW-0479">Metal-binding</keyword>
<feature type="domain" description="PAC" evidence="18">
    <location>
        <begin position="234"/>
        <end position="286"/>
    </location>
</feature>
<dbReference type="Gene3D" id="3.30.565.10">
    <property type="entry name" value="Histidine kinase-like ATPase, C-terminal domain"/>
    <property type="match status" value="1"/>
</dbReference>
<evidence type="ECO:0000256" key="10">
    <source>
        <dbReference type="ARBA" id="ARBA00022912"/>
    </source>
</evidence>
<dbReference type="InterPro" id="IPR003594">
    <property type="entry name" value="HATPase_dom"/>
</dbReference>
<comment type="caution">
    <text evidence="19">The sequence shown here is derived from an EMBL/GenBank/DDBJ whole genome shotgun (WGS) entry which is preliminary data.</text>
</comment>
<feature type="region of interest" description="Disordered" evidence="16">
    <location>
        <begin position="926"/>
        <end position="949"/>
    </location>
</feature>
<dbReference type="InterPro" id="IPR000700">
    <property type="entry name" value="PAS-assoc_C"/>
</dbReference>
<keyword evidence="10" id="KW-0904">Protein phosphatase</keyword>
<dbReference type="SUPFAM" id="SSF81606">
    <property type="entry name" value="PP2C-like"/>
    <property type="match status" value="1"/>
</dbReference>
<keyword evidence="9" id="KW-0460">Magnesium</keyword>
<dbReference type="SUPFAM" id="SSF55785">
    <property type="entry name" value="PYP-like sensor domain (PAS domain)"/>
    <property type="match status" value="2"/>
</dbReference>
<evidence type="ECO:0000256" key="13">
    <source>
        <dbReference type="ARBA" id="ARBA00056274"/>
    </source>
</evidence>
<comment type="function">
    <text evidence="13">Primarily acts as an independent SigF regulator that is sensitive to the osmosensory signal, mediating the cross talk of PknD with the SigF regulon. Possesses both phosphatase and kinase activities. The kinase domain functions as a classic anti-sigma factor-like kinase to phosphorylate the anti-anti-sigma factor domain at the canonical regulatory site, and the phosphatase domain antagonizes this activity.</text>
</comment>
<feature type="domain" description="PAS" evidence="17">
    <location>
        <begin position="280"/>
        <end position="325"/>
    </location>
</feature>
<dbReference type="InterPro" id="IPR000014">
    <property type="entry name" value="PAS"/>
</dbReference>
<dbReference type="Gene3D" id="2.10.70.100">
    <property type="match status" value="1"/>
</dbReference>
<dbReference type="Gene3D" id="3.60.40.10">
    <property type="entry name" value="PPM-type phosphatase domain"/>
    <property type="match status" value="1"/>
</dbReference>
<dbReference type="EC" id="3.1.3.16" evidence="1"/>
<dbReference type="PANTHER" id="PTHR43156">
    <property type="entry name" value="STAGE II SPORULATION PROTEIN E-RELATED"/>
    <property type="match status" value="1"/>
</dbReference>
<dbReference type="InterPro" id="IPR003018">
    <property type="entry name" value="GAF"/>
</dbReference>
<dbReference type="InterPro" id="IPR013656">
    <property type="entry name" value="PAS_4"/>
</dbReference>
<dbReference type="GO" id="GO:0004722">
    <property type="term" value="F:protein serine/threonine phosphatase activity"/>
    <property type="evidence" value="ECO:0007669"/>
    <property type="project" value="UniProtKB-EC"/>
</dbReference>
<organism evidence="19 20">
    <name type="scientific">Streptomyces bauhiniae</name>
    <dbReference type="NCBI Taxonomy" id="2340725"/>
    <lineage>
        <taxon>Bacteria</taxon>
        <taxon>Bacillati</taxon>
        <taxon>Actinomycetota</taxon>
        <taxon>Actinomycetes</taxon>
        <taxon>Kitasatosporales</taxon>
        <taxon>Streptomycetaceae</taxon>
        <taxon>Streptomyces</taxon>
    </lineage>
</organism>
<dbReference type="SMART" id="SM00331">
    <property type="entry name" value="PP2C_SIG"/>
    <property type="match status" value="1"/>
</dbReference>
<keyword evidence="5" id="KW-0547">Nucleotide-binding</keyword>
<dbReference type="Pfam" id="PF08447">
    <property type="entry name" value="PAS_3"/>
    <property type="match status" value="1"/>
</dbReference>
<name>A0A7K3QY97_9ACTN</name>
<evidence type="ECO:0000256" key="3">
    <source>
        <dbReference type="ARBA" id="ARBA00022679"/>
    </source>
</evidence>
<evidence type="ECO:0000256" key="14">
    <source>
        <dbReference type="ARBA" id="ARBA00075117"/>
    </source>
</evidence>